<sequence length="265" mass="29058">MKRLLITGAAGALGRAMRARVADLAEVVRLSDIADLGTAAPHEEIISCDLGDAAAVDRLVEGCDAILHLGGISVEDKFSKILNANLLGLYNLYEAARAHGQPRILFASSNHTVGFYRQDEPVAADAPMRPDGLYGVSKCFGEALARMYFEKFGQETALVRIGSCTEKPTNHRMLSTWMSYDDFAALIACVFRAPMLGCPVVWGISDNDSRWWDNGHAAYLGWRPRDNAERFRAELEVSPGRPEASSPLAVYQGGMFTRDPIFTEE</sequence>
<evidence type="ECO:0000313" key="5">
    <source>
        <dbReference type="EMBL" id="NVD42033.1"/>
    </source>
</evidence>
<dbReference type="Pfam" id="PF01370">
    <property type="entry name" value="Epimerase"/>
    <property type="match status" value="1"/>
</dbReference>
<comment type="similarity">
    <text evidence="1">Belongs to the NAD(P)-dependent epimerase/dehydratase family.</text>
</comment>
<dbReference type="RefSeq" id="WP_176355388.1">
    <property type="nucleotide sequence ID" value="NZ_JABWDU010000007.1"/>
</dbReference>
<evidence type="ECO:0000256" key="2">
    <source>
        <dbReference type="ARBA" id="ARBA00023002"/>
    </source>
</evidence>
<protein>
    <submittedName>
        <fullName evidence="5">NAD(P)-dependent oxidoreductase</fullName>
    </submittedName>
</protein>
<dbReference type="GO" id="GO:0016491">
    <property type="term" value="F:oxidoreductase activity"/>
    <property type="evidence" value="ECO:0007669"/>
    <property type="project" value="UniProtKB-KW"/>
</dbReference>
<dbReference type="Gene3D" id="3.40.50.720">
    <property type="entry name" value="NAD(P)-binding Rossmann-like Domain"/>
    <property type="match status" value="1"/>
</dbReference>
<comment type="caution">
    <text evidence="5">The sequence shown here is derived from an EMBL/GenBank/DDBJ whole genome shotgun (WGS) entry which is preliminary data.</text>
</comment>
<reference evidence="5 6" key="1">
    <citation type="submission" date="2020-06" db="EMBL/GenBank/DDBJ databases">
        <authorList>
            <person name="Grouzdev D.S."/>
        </authorList>
    </citation>
    <scope>NUCLEOTIDE SEQUENCE [LARGE SCALE GENOMIC DNA]</scope>
    <source>
        <strain evidence="5 6">HO-A22</strain>
    </source>
</reference>
<gene>
    <name evidence="5" type="ORF">HT585_24510</name>
</gene>
<organism evidence="5 6">
    <name type="scientific">Ensifer oleiphilus</name>
    <dbReference type="NCBI Taxonomy" id="2742698"/>
    <lineage>
        <taxon>Bacteria</taxon>
        <taxon>Pseudomonadati</taxon>
        <taxon>Pseudomonadota</taxon>
        <taxon>Alphaproteobacteria</taxon>
        <taxon>Hyphomicrobiales</taxon>
        <taxon>Rhizobiaceae</taxon>
        <taxon>Sinorhizobium/Ensifer group</taxon>
        <taxon>Ensifer</taxon>
    </lineage>
</organism>
<dbReference type="InterPro" id="IPR036291">
    <property type="entry name" value="NAD(P)-bd_dom_sf"/>
</dbReference>
<keyword evidence="3" id="KW-0520">NAD</keyword>
<dbReference type="PANTHER" id="PTHR43103">
    <property type="entry name" value="NUCLEOSIDE-DIPHOSPHATE-SUGAR EPIMERASE"/>
    <property type="match status" value="1"/>
</dbReference>
<dbReference type="Proteomes" id="UP000520198">
    <property type="component" value="Unassembled WGS sequence"/>
</dbReference>
<name>A0A7Y6UQU7_9HYPH</name>
<proteinExistence type="inferred from homology"/>
<dbReference type="PANTHER" id="PTHR43103:SF5">
    <property type="entry name" value="4-EPIMERASE, PUTATIVE (AFU_ORTHOLOGUE AFUA_7G00360)-RELATED"/>
    <property type="match status" value="1"/>
</dbReference>
<feature type="domain" description="NAD-dependent epimerase/dehydratase" evidence="4">
    <location>
        <begin position="5"/>
        <end position="162"/>
    </location>
</feature>
<accession>A0A7Y6UQU7</accession>
<dbReference type="AlphaFoldDB" id="A0A7Y6UQU7"/>
<keyword evidence="6" id="KW-1185">Reference proteome</keyword>
<evidence type="ECO:0000256" key="1">
    <source>
        <dbReference type="ARBA" id="ARBA00007637"/>
    </source>
</evidence>
<evidence type="ECO:0000259" key="4">
    <source>
        <dbReference type="Pfam" id="PF01370"/>
    </source>
</evidence>
<evidence type="ECO:0000313" key="6">
    <source>
        <dbReference type="Proteomes" id="UP000520198"/>
    </source>
</evidence>
<dbReference type="InterPro" id="IPR001509">
    <property type="entry name" value="Epimerase_deHydtase"/>
</dbReference>
<keyword evidence="2" id="KW-0560">Oxidoreductase</keyword>
<dbReference type="EMBL" id="JABWDU010000007">
    <property type="protein sequence ID" value="NVD42033.1"/>
    <property type="molecule type" value="Genomic_DNA"/>
</dbReference>
<dbReference type="SUPFAM" id="SSF51735">
    <property type="entry name" value="NAD(P)-binding Rossmann-fold domains"/>
    <property type="match status" value="1"/>
</dbReference>
<evidence type="ECO:0000256" key="3">
    <source>
        <dbReference type="ARBA" id="ARBA00023027"/>
    </source>
</evidence>